<dbReference type="InterPro" id="IPR039426">
    <property type="entry name" value="TonB-dep_rcpt-like"/>
</dbReference>
<evidence type="ECO:0000313" key="11">
    <source>
        <dbReference type="EMBL" id="ALO14992.1"/>
    </source>
</evidence>
<evidence type="ECO:0000256" key="1">
    <source>
        <dbReference type="ARBA" id="ARBA00004571"/>
    </source>
</evidence>
<dbReference type="InterPro" id="IPR036942">
    <property type="entry name" value="Beta-barrel_TonB_sf"/>
</dbReference>
<comment type="similarity">
    <text evidence="8">Belongs to the TonB-dependent receptor family.</text>
</comment>
<keyword evidence="3 8" id="KW-1134">Transmembrane beta strand</keyword>
<name>A0A0S2HY33_9BACT</name>
<evidence type="ECO:0000256" key="3">
    <source>
        <dbReference type="ARBA" id="ARBA00022452"/>
    </source>
</evidence>
<proteinExistence type="inferred from homology"/>
<dbReference type="GO" id="GO:0044718">
    <property type="term" value="P:siderophore transmembrane transport"/>
    <property type="evidence" value="ECO:0007669"/>
    <property type="project" value="TreeGrafter"/>
</dbReference>
<dbReference type="SUPFAM" id="SSF56935">
    <property type="entry name" value="Porins"/>
    <property type="match status" value="1"/>
</dbReference>
<dbReference type="AlphaFoldDB" id="A0A0S2HY33"/>
<organism evidence="11 12">
    <name type="scientific">Salinivirga cyanobacteriivorans</name>
    <dbReference type="NCBI Taxonomy" id="1307839"/>
    <lineage>
        <taxon>Bacteria</taxon>
        <taxon>Pseudomonadati</taxon>
        <taxon>Bacteroidota</taxon>
        <taxon>Bacteroidia</taxon>
        <taxon>Bacteroidales</taxon>
        <taxon>Salinivirgaceae</taxon>
        <taxon>Salinivirga</taxon>
    </lineage>
</organism>
<dbReference type="InterPro" id="IPR008969">
    <property type="entry name" value="CarboxyPept-like_regulatory"/>
</dbReference>
<comment type="subcellular location">
    <subcellularLocation>
        <location evidence="1 8">Cell outer membrane</location>
        <topology evidence="1 8">Multi-pass membrane protein</topology>
    </subcellularLocation>
</comment>
<dbReference type="RefSeq" id="WP_057952499.1">
    <property type="nucleotide sequence ID" value="NZ_CP013118.1"/>
</dbReference>
<gene>
    <name evidence="11" type="ORF">L21SP5_01342</name>
</gene>
<dbReference type="InterPro" id="IPR037066">
    <property type="entry name" value="Plug_dom_sf"/>
</dbReference>
<sequence length="930" mass="105172">MNWIKKSFLSLSGIIILIFFSLISATGQQKIVITPQQYDGLSWSSFSNKISDQYNVRFFYSEDLPVIEHVEVQDSIRLKIFLQELFNNFDIHVASDNDGNYFLTKENPIHTELAPGFFKSEREKENHPEETSESSDDFLRTNKDYASRTIVIGSYGEAKNGKKSSVYGFVKSAEDGEPVVGSYVYIEELGIGTGTTANGYYAISVPKGKHVLTVSSIDRKKKKYTIDVRSDGQFDISLERRLVALNEVVVTSDKYHNVRSTNMGLERLTIRDVKEIPQVLGESDLLKVALLLPGVQNTGEASSGFNVRGSPSDQTQFFINNVPVYNTSHLFGFFSAFNPDAVKEFKLYKSNIPAEFGGRLASVFDISTKKGNRQKFSASGGISPVTGRLFLETPIQKDKSSAFIGLRSTYSDWLLSKVKSPDIRNSKANFRDGIGSVSFNLGKKDKLELFGYYSHDNISFSTLADYLYENIGGAINWQHLLGNKSKFTLSTIYSKYWFEESSQEISFNAFKHKFALENYKLKGTVEILPNNNHKISTGFSSTFYSINRGEHRPLSAESLITGKKLGKEYSLENSVFISDEWKVLPYLTFYAGLRFNNYNYLGPQEVYEYMDNRPLEESFISDTTQYGKGSFIKTYNSLDFRAVVNYMLTTSLSFKASFNNLHQNIFMLSNTISISPTAKWKLADYHIEPLKGHQFSFGVYSNPDNTSLELSAEAYYKYVDNLVEFKNGADLLVSEVPETDVVQGELDAYGVEFMVKKKSGRLNGWMSYTYSKSEVQVSSPFAASEVNFGAPYPSNFDKPHAFNLVANYRLSRRFSISGNLVYNTGRPVTYPVGIYYQDDQPIVNFSGRNEYRLPDYFRVDLSVNIEGNLLSDKFAHGSWSFSVYNVLGRKNAYSVYFKNEDDGIQAYKLSVFGSPIVTLTYNFKLGNYAD</sequence>
<dbReference type="KEGG" id="blq:L21SP5_01342"/>
<dbReference type="Proteomes" id="UP000064893">
    <property type="component" value="Chromosome"/>
</dbReference>
<feature type="region of interest" description="Disordered" evidence="9">
    <location>
        <begin position="116"/>
        <end position="138"/>
    </location>
</feature>
<dbReference type="Gene3D" id="2.170.130.10">
    <property type="entry name" value="TonB-dependent receptor, plug domain"/>
    <property type="match status" value="1"/>
</dbReference>
<keyword evidence="6 8" id="KW-0472">Membrane</keyword>
<evidence type="ECO:0000256" key="7">
    <source>
        <dbReference type="ARBA" id="ARBA00023237"/>
    </source>
</evidence>
<keyword evidence="2 8" id="KW-0813">Transport</keyword>
<dbReference type="STRING" id="1307839.L21SP5_01342"/>
<feature type="compositionally biased region" description="Basic and acidic residues" evidence="9">
    <location>
        <begin position="119"/>
        <end position="130"/>
    </location>
</feature>
<keyword evidence="7 8" id="KW-0998">Cell outer membrane</keyword>
<evidence type="ECO:0000256" key="6">
    <source>
        <dbReference type="ARBA" id="ARBA00023136"/>
    </source>
</evidence>
<dbReference type="EMBL" id="CP013118">
    <property type="protein sequence ID" value="ALO14992.1"/>
    <property type="molecule type" value="Genomic_DNA"/>
</dbReference>
<dbReference type="Pfam" id="PF07715">
    <property type="entry name" value="Plug"/>
    <property type="match status" value="1"/>
</dbReference>
<reference evidence="11 12" key="1">
    <citation type="submission" date="2015-11" db="EMBL/GenBank/DDBJ databases">
        <title>Description and complete genome sequence of a novel strain predominating in hypersaline microbial mats and representing a new family of the Bacteriodetes phylum.</title>
        <authorList>
            <person name="Spring S."/>
            <person name="Bunk B."/>
            <person name="Sproer C."/>
            <person name="Klenk H.-P."/>
        </authorList>
    </citation>
    <scope>NUCLEOTIDE SEQUENCE [LARGE SCALE GENOMIC DNA]</scope>
    <source>
        <strain evidence="11 12">L21-Spi-D4</strain>
    </source>
</reference>
<dbReference type="SUPFAM" id="SSF49464">
    <property type="entry name" value="Carboxypeptidase regulatory domain-like"/>
    <property type="match status" value="1"/>
</dbReference>
<dbReference type="GO" id="GO:0009279">
    <property type="term" value="C:cell outer membrane"/>
    <property type="evidence" value="ECO:0007669"/>
    <property type="project" value="UniProtKB-SubCell"/>
</dbReference>
<keyword evidence="12" id="KW-1185">Reference proteome</keyword>
<keyword evidence="11" id="KW-0675">Receptor</keyword>
<evidence type="ECO:0000256" key="2">
    <source>
        <dbReference type="ARBA" id="ARBA00022448"/>
    </source>
</evidence>
<evidence type="ECO:0000256" key="4">
    <source>
        <dbReference type="ARBA" id="ARBA00022692"/>
    </source>
</evidence>
<evidence type="ECO:0000256" key="9">
    <source>
        <dbReference type="SAM" id="MobiDB-lite"/>
    </source>
</evidence>
<evidence type="ECO:0000259" key="10">
    <source>
        <dbReference type="Pfam" id="PF07715"/>
    </source>
</evidence>
<dbReference type="InterPro" id="IPR012910">
    <property type="entry name" value="Plug_dom"/>
</dbReference>
<accession>A0A0S2HY33</accession>
<dbReference type="PATRIC" id="fig|1307839.3.peg.1434"/>
<dbReference type="PANTHER" id="PTHR30069:SF29">
    <property type="entry name" value="HEMOGLOBIN AND HEMOGLOBIN-HAPTOGLOBIN-BINDING PROTEIN 1-RELATED"/>
    <property type="match status" value="1"/>
</dbReference>
<dbReference type="OrthoDB" id="9803050at2"/>
<evidence type="ECO:0000256" key="5">
    <source>
        <dbReference type="ARBA" id="ARBA00022729"/>
    </source>
</evidence>
<dbReference type="Gene3D" id="2.40.170.20">
    <property type="entry name" value="TonB-dependent receptor, beta-barrel domain"/>
    <property type="match status" value="1"/>
</dbReference>
<keyword evidence="4 8" id="KW-0812">Transmembrane</keyword>
<protein>
    <submittedName>
        <fullName evidence="11">Outer membrane cobalamin receptor protein</fullName>
    </submittedName>
</protein>
<dbReference type="Gene3D" id="2.60.40.1120">
    <property type="entry name" value="Carboxypeptidase-like, regulatory domain"/>
    <property type="match status" value="1"/>
</dbReference>
<dbReference type="Pfam" id="PF13715">
    <property type="entry name" value="CarbopepD_reg_2"/>
    <property type="match status" value="1"/>
</dbReference>
<feature type="domain" description="TonB-dependent receptor plug" evidence="10">
    <location>
        <begin position="281"/>
        <end position="359"/>
    </location>
</feature>
<evidence type="ECO:0000256" key="8">
    <source>
        <dbReference type="PROSITE-ProRule" id="PRU01360"/>
    </source>
</evidence>
<dbReference type="PROSITE" id="PS52016">
    <property type="entry name" value="TONB_DEPENDENT_REC_3"/>
    <property type="match status" value="1"/>
</dbReference>
<evidence type="ECO:0000313" key="12">
    <source>
        <dbReference type="Proteomes" id="UP000064893"/>
    </source>
</evidence>
<dbReference type="PANTHER" id="PTHR30069">
    <property type="entry name" value="TONB-DEPENDENT OUTER MEMBRANE RECEPTOR"/>
    <property type="match status" value="1"/>
</dbReference>
<dbReference type="GO" id="GO:0015344">
    <property type="term" value="F:siderophore uptake transmembrane transporter activity"/>
    <property type="evidence" value="ECO:0007669"/>
    <property type="project" value="TreeGrafter"/>
</dbReference>
<keyword evidence="5" id="KW-0732">Signal</keyword>